<dbReference type="GO" id="GO:0003700">
    <property type="term" value="F:DNA-binding transcription factor activity"/>
    <property type="evidence" value="ECO:0007669"/>
    <property type="project" value="InterPro"/>
</dbReference>
<dbReference type="Gene3D" id="1.10.10.10">
    <property type="entry name" value="Winged helix-like DNA-binding domain superfamily/Winged helix DNA-binding domain"/>
    <property type="match status" value="1"/>
</dbReference>
<evidence type="ECO:0000313" key="2">
    <source>
        <dbReference type="Proteomes" id="UP000095431"/>
    </source>
</evidence>
<evidence type="ECO:0000313" key="1">
    <source>
        <dbReference type="EMBL" id="CUO21470.1"/>
    </source>
</evidence>
<accession>A0A174DBP6</accession>
<dbReference type="GeneID" id="92826444"/>
<organism evidence="1 2">
    <name type="scientific">Blautia wexlerae</name>
    <dbReference type="NCBI Taxonomy" id="418240"/>
    <lineage>
        <taxon>Bacteria</taxon>
        <taxon>Bacillati</taxon>
        <taxon>Bacillota</taxon>
        <taxon>Clostridia</taxon>
        <taxon>Lachnospirales</taxon>
        <taxon>Lachnospiraceae</taxon>
        <taxon>Blautia</taxon>
    </lineage>
</organism>
<dbReference type="EMBL" id="CYZN01000013">
    <property type="protein sequence ID" value="CUO21470.1"/>
    <property type="molecule type" value="Genomic_DNA"/>
</dbReference>
<dbReference type="RefSeq" id="WP_005334915.1">
    <property type="nucleotide sequence ID" value="NZ_BTHH01000017.1"/>
</dbReference>
<protein>
    <submittedName>
        <fullName evidence="1">Uncharacterized protein</fullName>
    </submittedName>
</protein>
<dbReference type="GO" id="GO:0005737">
    <property type="term" value="C:cytoplasm"/>
    <property type="evidence" value="ECO:0007669"/>
    <property type="project" value="InterPro"/>
</dbReference>
<proteinExistence type="predicted"/>
<dbReference type="GO" id="GO:0005509">
    <property type="term" value="F:calcium ion binding"/>
    <property type="evidence" value="ECO:0007669"/>
    <property type="project" value="InterPro"/>
</dbReference>
<dbReference type="AlphaFoldDB" id="A0A174DBP6"/>
<dbReference type="SUPFAM" id="SSF46894">
    <property type="entry name" value="C-terminal effector domain of the bipartite response regulators"/>
    <property type="match status" value="1"/>
</dbReference>
<sequence>MLGIKKRDTKQVFKAIAHQQGVSVSEVKERIQSTIDEMYYSDDPDVQAEFSSYFGKKRPTPEEYVYTMATKIKY</sequence>
<name>A0A174DBP6_9FIRM</name>
<gene>
    <name evidence="1" type="ORF">ERS852478_02162</name>
</gene>
<dbReference type="Proteomes" id="UP000095431">
    <property type="component" value="Unassembled WGS sequence"/>
</dbReference>
<dbReference type="GO" id="GO:0003677">
    <property type="term" value="F:DNA binding"/>
    <property type="evidence" value="ECO:0007669"/>
    <property type="project" value="InterPro"/>
</dbReference>
<dbReference type="InterPro" id="IPR016032">
    <property type="entry name" value="Sig_transdc_resp-reg_C-effctor"/>
</dbReference>
<dbReference type="GO" id="GO:0042173">
    <property type="term" value="P:regulation of sporulation resulting in formation of a cellular spore"/>
    <property type="evidence" value="ECO:0007669"/>
    <property type="project" value="InterPro"/>
</dbReference>
<dbReference type="InterPro" id="IPR036388">
    <property type="entry name" value="WH-like_DNA-bd_sf"/>
</dbReference>
<reference evidence="1 2" key="1">
    <citation type="submission" date="2015-09" db="EMBL/GenBank/DDBJ databases">
        <authorList>
            <consortium name="Pathogen Informatics"/>
        </authorList>
    </citation>
    <scope>NUCLEOTIDE SEQUENCE [LARGE SCALE GENOMIC DNA]</scope>
    <source>
        <strain evidence="1 2">2789STDY5834863</strain>
    </source>
</reference>